<dbReference type="eggNOG" id="COG1546">
    <property type="taxonomic scope" value="Bacteria"/>
</dbReference>
<organism evidence="2 3">
    <name type="scientific">Corynebacterium argentoratense DSM 44202</name>
    <dbReference type="NCBI Taxonomy" id="1348662"/>
    <lineage>
        <taxon>Bacteria</taxon>
        <taxon>Bacillati</taxon>
        <taxon>Actinomycetota</taxon>
        <taxon>Actinomycetes</taxon>
        <taxon>Mycobacteriales</taxon>
        <taxon>Corynebacteriaceae</taxon>
        <taxon>Corynebacterium</taxon>
    </lineage>
</organism>
<dbReference type="HOGENOM" id="CLU_030805_1_0_11"/>
<name>U3GYG5_9CORY</name>
<dbReference type="RefSeq" id="WP_020976436.1">
    <property type="nucleotide sequence ID" value="NC_022198.1"/>
</dbReference>
<dbReference type="NCBIfam" id="TIGR00199">
    <property type="entry name" value="PncC_domain"/>
    <property type="match status" value="1"/>
</dbReference>
<dbReference type="GeneID" id="78249929"/>
<dbReference type="SUPFAM" id="SSF142433">
    <property type="entry name" value="CinA-like"/>
    <property type="match status" value="1"/>
</dbReference>
<keyword evidence="3" id="KW-1185">Reference proteome</keyword>
<dbReference type="AlphaFoldDB" id="U3GYG5"/>
<protein>
    <recommendedName>
        <fullName evidence="1">CinA C-terminal domain-containing protein</fullName>
    </recommendedName>
</protein>
<proteinExistence type="predicted"/>
<feature type="domain" description="CinA C-terminal" evidence="1">
    <location>
        <begin position="4"/>
        <end position="165"/>
    </location>
</feature>
<sequence>MMDVAAHLVELLCERNQTVATCESLTAGLAAATIAGVPGASAVLRGGLVTYATDVKVHLAGVDPTTIETHGVISGYCALEMARGAQRRLDADWAVAFTGVAGPDRQDNHPVGEVWAAIVGPNDIEHYWQVTESSMGLEKAPRVLSGNRESIRRRTVELVLARLAEHVAKLPATPFRANRRN</sequence>
<dbReference type="Proteomes" id="UP000016943">
    <property type="component" value="Chromosome"/>
</dbReference>
<gene>
    <name evidence="2" type="ORF">CARG_05770</name>
</gene>
<dbReference type="KEGG" id="caz:CARG_05770"/>
<dbReference type="EMBL" id="CP006365">
    <property type="protein sequence ID" value="AGU15281.1"/>
    <property type="molecule type" value="Genomic_DNA"/>
</dbReference>
<dbReference type="Pfam" id="PF02464">
    <property type="entry name" value="CinA"/>
    <property type="match status" value="1"/>
</dbReference>
<dbReference type="STRING" id="1348662.CARG_05770"/>
<evidence type="ECO:0000259" key="1">
    <source>
        <dbReference type="Pfam" id="PF02464"/>
    </source>
</evidence>
<dbReference type="Gene3D" id="3.90.950.20">
    <property type="entry name" value="CinA-like"/>
    <property type="match status" value="1"/>
</dbReference>
<accession>U3GYG5</accession>
<evidence type="ECO:0000313" key="3">
    <source>
        <dbReference type="Proteomes" id="UP000016943"/>
    </source>
</evidence>
<dbReference type="InterPro" id="IPR008136">
    <property type="entry name" value="CinA_C"/>
</dbReference>
<evidence type="ECO:0000313" key="2">
    <source>
        <dbReference type="EMBL" id="AGU15281.1"/>
    </source>
</evidence>
<reference evidence="2 3" key="1">
    <citation type="journal article" date="2013" name="Genome Announc.">
        <title>Whole-Genome Sequence of the Clinical Strain Corynebacterium argentoratense DSM 44202, Isolated from a Human Throat Specimen.</title>
        <authorList>
            <person name="Bomholt C."/>
            <person name="Glaub A."/>
            <person name="Gravermann K."/>
            <person name="Albersmeier A."/>
            <person name="Brinkrolf K."/>
            <person name="Ruckert C."/>
            <person name="Tauch A."/>
        </authorList>
    </citation>
    <scope>NUCLEOTIDE SEQUENCE [LARGE SCALE GENOMIC DNA]</scope>
    <source>
        <strain evidence="2">DSM 44202</strain>
    </source>
</reference>
<dbReference type="InterPro" id="IPR036653">
    <property type="entry name" value="CinA-like_C"/>
</dbReference>